<evidence type="ECO:0000313" key="11">
    <source>
        <dbReference type="Proteomes" id="UP000663829"/>
    </source>
</evidence>
<dbReference type="CDD" id="cd13778">
    <property type="entry name" value="Aar2_C"/>
    <property type="match status" value="1"/>
</dbReference>
<dbReference type="Pfam" id="PF15065">
    <property type="entry name" value="NCU-G1"/>
    <property type="match status" value="1"/>
</dbReference>
<dbReference type="InterPro" id="IPR033647">
    <property type="entry name" value="Aar2_N"/>
</dbReference>
<feature type="transmembrane region" description="Helical" evidence="4">
    <location>
        <begin position="717"/>
        <end position="742"/>
    </location>
</feature>
<dbReference type="PANTHER" id="PTHR12689:SF4">
    <property type="entry name" value="PROTEIN AAR2 HOMOLOG"/>
    <property type="match status" value="1"/>
</dbReference>
<dbReference type="Gene3D" id="1.25.40.550">
    <property type="entry name" value="Aar2, C-terminal domain-like"/>
    <property type="match status" value="1"/>
</dbReference>
<evidence type="ECO:0000313" key="10">
    <source>
        <dbReference type="EMBL" id="CAF3548363.1"/>
    </source>
</evidence>
<dbReference type="InterPro" id="IPR033648">
    <property type="entry name" value="AAR2_C"/>
</dbReference>
<dbReference type="Pfam" id="PF05282">
    <property type="entry name" value="AAR2"/>
    <property type="match status" value="1"/>
</dbReference>
<evidence type="ECO:0000256" key="2">
    <source>
        <dbReference type="ARBA" id="ARBA00016372"/>
    </source>
</evidence>
<keyword evidence="4" id="KW-0812">Transmembrane</keyword>
<evidence type="ECO:0000256" key="1">
    <source>
        <dbReference type="ARBA" id="ARBA00006281"/>
    </source>
</evidence>
<keyword evidence="11" id="KW-1185">Reference proteome</keyword>
<dbReference type="CDD" id="cd13777">
    <property type="entry name" value="Aar2_N"/>
    <property type="match status" value="1"/>
</dbReference>
<sequence>MDPDVARHLFEQGGLLLILDLPRQCEFGIDMYTWKIGPKFQGIKMIPPGIHFVYYSVQDNVSNDYACRQGFFVEFNKTIQNQMLKVYRWSKEECYLVHVDLSNDDYERYRSNRYQMDDLLGQYPLDTYRQWLSLTNQLKYEWITQLQPINGHICSATVYNPTIIEPQPKAMDINSDLGNTRSSSISTWSDNMQIPKNLLEAESRLPTMTPMKEYEFRFTILNKQQPEQFENLSGRYLTKLKLDRTNELEIIIHDRYSSNVNGLLCELQFSFIIFLLGHVYDGFEQWKLILKLICYCQKAFITYPKFYCDFLQLFYFQLKEFSTENYNEHFFIDIDQNDNYIYKALENFFANIYSYNETDEENNIEQDKSDSKNYFFIMFLLPTILIISSLLLSVLSTAIFQLNPGCDLIQCANSSTGPSLFYSANNVSDHTYHVFYSSFDVLTVSIVETEIGVTPHINWEQMFAGNYTNAIVFQETPTNSYSIVLRRIMEFDDYKDTGKISETTLFSYWLNTADKYNISYSGSTSAFRIPIDEINGTLNVEIVYEGIKMRDKKFPKLSTTPTSYFLNIELKAAKLNSSRSRFAIELLTTGFSDHEPKISSSRYIDDQYTPGIFSVWQLKTPSGSLYPAHLIWKPAVYRSAGRSIEDNTLMTIYGLKNVSIDKTIDRGLIDALYRIKYPYAFNISFGRSKDGFFKKTNYTFIQITAGLGEPVLDSTKLFVTLAVTIGLGLPALVALMAIIIAVRRRYTRRAASTYEPISD</sequence>
<dbReference type="EMBL" id="CAJNOK010000109">
    <property type="protein sequence ID" value="CAF0729854.1"/>
    <property type="molecule type" value="Genomic_DNA"/>
</dbReference>
<reference evidence="8" key="1">
    <citation type="submission" date="2021-02" db="EMBL/GenBank/DDBJ databases">
        <authorList>
            <person name="Nowell W R."/>
        </authorList>
    </citation>
    <scope>NUCLEOTIDE SEQUENCE</scope>
</reference>
<dbReference type="OrthoDB" id="201752at2759"/>
<dbReference type="EMBL" id="CAJNOQ010000167">
    <property type="protein sequence ID" value="CAF0766795.1"/>
    <property type="molecule type" value="Genomic_DNA"/>
</dbReference>
<keyword evidence="4" id="KW-0472">Membrane</keyword>
<evidence type="ECO:0000256" key="3">
    <source>
        <dbReference type="ARBA" id="ARBA00030625"/>
    </source>
</evidence>
<comment type="similarity">
    <text evidence="1">Belongs to the AAR2 family.</text>
</comment>
<keyword evidence="4" id="KW-1133">Transmembrane helix</keyword>
<dbReference type="InterPro" id="IPR038514">
    <property type="entry name" value="AAR2_C_sf"/>
</dbReference>
<evidence type="ECO:0000313" key="9">
    <source>
        <dbReference type="EMBL" id="CAF3504863.1"/>
    </source>
</evidence>
<evidence type="ECO:0000259" key="5">
    <source>
        <dbReference type="Pfam" id="PF05282"/>
    </source>
</evidence>
<dbReference type="EMBL" id="CAJOBC010000167">
    <property type="protein sequence ID" value="CAF3548363.1"/>
    <property type="molecule type" value="Genomic_DNA"/>
</dbReference>
<dbReference type="AlphaFoldDB" id="A0A813QFS5"/>
<dbReference type="Proteomes" id="UP000677228">
    <property type="component" value="Unassembled WGS sequence"/>
</dbReference>
<dbReference type="FunFam" id="2.60.34.20:FF:000001">
    <property type="entry name" value="protein AAR2 homolog"/>
    <property type="match status" value="1"/>
</dbReference>
<dbReference type="InterPro" id="IPR007946">
    <property type="entry name" value="AAR2"/>
</dbReference>
<dbReference type="Proteomes" id="UP000682733">
    <property type="component" value="Unassembled WGS sequence"/>
</dbReference>
<feature type="transmembrane region" description="Helical" evidence="4">
    <location>
        <begin position="374"/>
        <end position="400"/>
    </location>
</feature>
<dbReference type="InterPro" id="IPR029382">
    <property type="entry name" value="NCU-G1"/>
</dbReference>
<dbReference type="InterPro" id="IPR038516">
    <property type="entry name" value="AAR2_N_sf"/>
</dbReference>
<feature type="domain" description="AAR2 N-terminal" evidence="6">
    <location>
        <begin position="13"/>
        <end position="148"/>
    </location>
</feature>
<evidence type="ECO:0000313" key="7">
    <source>
        <dbReference type="EMBL" id="CAF0729854.1"/>
    </source>
</evidence>
<evidence type="ECO:0000256" key="4">
    <source>
        <dbReference type="SAM" id="Phobius"/>
    </source>
</evidence>
<dbReference type="Pfam" id="PF20981">
    <property type="entry name" value="AAR2_1st"/>
    <property type="match status" value="1"/>
</dbReference>
<evidence type="ECO:0000259" key="6">
    <source>
        <dbReference type="Pfam" id="PF20981"/>
    </source>
</evidence>
<evidence type="ECO:0000313" key="8">
    <source>
        <dbReference type="EMBL" id="CAF0766795.1"/>
    </source>
</evidence>
<dbReference type="Proteomes" id="UP000681722">
    <property type="component" value="Unassembled WGS sequence"/>
</dbReference>
<protein>
    <recommendedName>
        <fullName evidence="2">Protein AAR2 homolog</fullName>
    </recommendedName>
    <alternativeName>
        <fullName evidence="3">AAR2 splicing factor homolog</fullName>
    </alternativeName>
</protein>
<dbReference type="EMBL" id="CAJOBA010000109">
    <property type="protein sequence ID" value="CAF3504863.1"/>
    <property type="molecule type" value="Genomic_DNA"/>
</dbReference>
<proteinExistence type="inferred from homology"/>
<comment type="caution">
    <text evidence="8">The sequence shown here is derived from an EMBL/GenBank/DDBJ whole genome shotgun (WGS) entry which is preliminary data.</text>
</comment>
<gene>
    <name evidence="8" type="ORF">GPM918_LOCUS1698</name>
    <name evidence="7" type="ORF">OVA965_LOCUS719</name>
    <name evidence="10" type="ORF">SRO942_LOCUS1698</name>
    <name evidence="9" type="ORF">TMI583_LOCUS719</name>
</gene>
<dbReference type="Proteomes" id="UP000663829">
    <property type="component" value="Unassembled WGS sequence"/>
</dbReference>
<dbReference type="Gene3D" id="2.60.34.20">
    <property type="match status" value="1"/>
</dbReference>
<dbReference type="GO" id="GO:0000244">
    <property type="term" value="P:spliceosomal tri-snRNP complex assembly"/>
    <property type="evidence" value="ECO:0007669"/>
    <property type="project" value="TreeGrafter"/>
</dbReference>
<organism evidence="8 11">
    <name type="scientific">Didymodactylos carnosus</name>
    <dbReference type="NCBI Taxonomy" id="1234261"/>
    <lineage>
        <taxon>Eukaryota</taxon>
        <taxon>Metazoa</taxon>
        <taxon>Spiralia</taxon>
        <taxon>Gnathifera</taxon>
        <taxon>Rotifera</taxon>
        <taxon>Eurotatoria</taxon>
        <taxon>Bdelloidea</taxon>
        <taxon>Philodinida</taxon>
        <taxon>Philodinidae</taxon>
        <taxon>Didymodactylos</taxon>
    </lineage>
</organism>
<dbReference type="PANTHER" id="PTHR12689">
    <property type="entry name" value="A1 CISTRON SPLICING FACTOR AAR2-RELATED"/>
    <property type="match status" value="1"/>
</dbReference>
<feature type="domain" description="AAR2 C-terminal" evidence="5">
    <location>
        <begin position="220"/>
        <end position="362"/>
    </location>
</feature>
<accession>A0A813QFS5</accession>
<name>A0A813QFS5_9BILA</name>